<evidence type="ECO:0000313" key="3">
    <source>
        <dbReference type="Proteomes" id="UP001228905"/>
    </source>
</evidence>
<evidence type="ECO:0000259" key="1">
    <source>
        <dbReference type="Pfam" id="PF08242"/>
    </source>
</evidence>
<feature type="domain" description="Methyltransferase type 12" evidence="1">
    <location>
        <begin position="49"/>
        <end position="146"/>
    </location>
</feature>
<dbReference type="GO" id="GO:0032259">
    <property type="term" value="P:methylation"/>
    <property type="evidence" value="ECO:0007669"/>
    <property type="project" value="UniProtKB-KW"/>
</dbReference>
<dbReference type="InterPro" id="IPR029063">
    <property type="entry name" value="SAM-dependent_MTases_sf"/>
</dbReference>
<dbReference type="Proteomes" id="UP001228905">
    <property type="component" value="Unassembled WGS sequence"/>
</dbReference>
<name>A0ABU0IQM1_9CAUL</name>
<gene>
    <name evidence="2" type="ORF">QO010_000995</name>
</gene>
<dbReference type="RefSeq" id="WP_307346786.1">
    <property type="nucleotide sequence ID" value="NZ_JAUSVS010000001.1"/>
</dbReference>
<evidence type="ECO:0000313" key="2">
    <source>
        <dbReference type="EMBL" id="MDQ0463247.1"/>
    </source>
</evidence>
<dbReference type="Gene3D" id="3.40.50.150">
    <property type="entry name" value="Vaccinia Virus protein VP39"/>
    <property type="match status" value="1"/>
</dbReference>
<protein>
    <submittedName>
        <fullName evidence="2">SAM-dependent methyltransferase</fullName>
    </submittedName>
</protein>
<comment type="caution">
    <text evidence="2">The sequence shown here is derived from an EMBL/GenBank/DDBJ whole genome shotgun (WGS) entry which is preliminary data.</text>
</comment>
<sequence length="201" mass="21998">MADFYAQFGRPVGFPGWLAGKLMASREGNKRRNAWTVDLLDIQPTDLVLEIGYGPGLGVEWAVAKVTNGLVVGFDHSDVMHGQARRRNQRAIELGHLLLRTGPLEAAAELGLRFDKAFCCNVAQFWPDPNAALAQFKALLKPGGRLAITYQPAGHGAKPADADRFAERWRGLLHAGGFRDVQVERLADLKPRPAVCLLAYA</sequence>
<keyword evidence="2" id="KW-0808">Transferase</keyword>
<proteinExistence type="predicted"/>
<keyword evidence="2" id="KW-0489">Methyltransferase</keyword>
<accession>A0ABU0IQM1</accession>
<dbReference type="InterPro" id="IPR013217">
    <property type="entry name" value="Methyltransf_12"/>
</dbReference>
<dbReference type="EMBL" id="JAUSVS010000001">
    <property type="protein sequence ID" value="MDQ0463247.1"/>
    <property type="molecule type" value="Genomic_DNA"/>
</dbReference>
<dbReference type="Pfam" id="PF08242">
    <property type="entry name" value="Methyltransf_12"/>
    <property type="match status" value="1"/>
</dbReference>
<keyword evidence="3" id="KW-1185">Reference proteome</keyword>
<dbReference type="SUPFAM" id="SSF53335">
    <property type="entry name" value="S-adenosyl-L-methionine-dependent methyltransferases"/>
    <property type="match status" value="1"/>
</dbReference>
<dbReference type="GO" id="GO:0008168">
    <property type="term" value="F:methyltransferase activity"/>
    <property type="evidence" value="ECO:0007669"/>
    <property type="project" value="UniProtKB-KW"/>
</dbReference>
<reference evidence="2 3" key="1">
    <citation type="submission" date="2023-07" db="EMBL/GenBank/DDBJ databases">
        <title>Genomic Encyclopedia of Type Strains, Phase IV (KMG-IV): sequencing the most valuable type-strain genomes for metagenomic binning, comparative biology and taxonomic classification.</title>
        <authorList>
            <person name="Goeker M."/>
        </authorList>
    </citation>
    <scope>NUCLEOTIDE SEQUENCE [LARGE SCALE GENOMIC DNA]</scope>
    <source>
        <strain evidence="2 3">DSM 18695</strain>
    </source>
</reference>
<organism evidence="2 3">
    <name type="scientific">Caulobacter ginsengisoli</name>
    <dbReference type="NCBI Taxonomy" id="400775"/>
    <lineage>
        <taxon>Bacteria</taxon>
        <taxon>Pseudomonadati</taxon>
        <taxon>Pseudomonadota</taxon>
        <taxon>Alphaproteobacteria</taxon>
        <taxon>Caulobacterales</taxon>
        <taxon>Caulobacteraceae</taxon>
        <taxon>Caulobacter</taxon>
    </lineage>
</organism>
<dbReference type="CDD" id="cd02440">
    <property type="entry name" value="AdoMet_MTases"/>
    <property type="match status" value="1"/>
</dbReference>